<keyword evidence="5" id="KW-0732">Signal</keyword>
<dbReference type="GO" id="GO:0007338">
    <property type="term" value="P:single fertilization"/>
    <property type="evidence" value="ECO:0007669"/>
    <property type="project" value="UniProtKB-KW"/>
</dbReference>
<reference evidence="13 14" key="1">
    <citation type="submission" date="2023-10" db="EMBL/GenBank/DDBJ databases">
        <title>Comparative genomics analysis reveals potential genetic determinants of host preference in Cryptosporidium xiaoi.</title>
        <authorList>
            <person name="Xiao L."/>
            <person name="Li J."/>
        </authorList>
    </citation>
    <scope>NUCLEOTIDE SEQUENCE [LARGE SCALE GENOMIC DNA]</scope>
    <source>
        <strain evidence="13 14">52996</strain>
    </source>
</reference>
<evidence type="ECO:0000256" key="3">
    <source>
        <dbReference type="ARBA" id="ARBA00022475"/>
    </source>
</evidence>
<organism evidence="13 14">
    <name type="scientific">Cryptosporidium xiaoi</name>
    <dbReference type="NCBI Taxonomy" id="659607"/>
    <lineage>
        <taxon>Eukaryota</taxon>
        <taxon>Sar</taxon>
        <taxon>Alveolata</taxon>
        <taxon>Apicomplexa</taxon>
        <taxon>Conoidasida</taxon>
        <taxon>Coccidia</taxon>
        <taxon>Eucoccidiorida</taxon>
        <taxon>Eimeriorina</taxon>
        <taxon>Cryptosporidiidae</taxon>
        <taxon>Cryptosporidium</taxon>
    </lineage>
</organism>
<dbReference type="AlphaFoldDB" id="A0AAV9XZV8"/>
<comment type="caution">
    <text evidence="13">The sequence shown here is derived from an EMBL/GenBank/DDBJ whole genome shotgun (WGS) entry which is preliminary data.</text>
</comment>
<evidence type="ECO:0000256" key="7">
    <source>
        <dbReference type="ARBA" id="ARBA00023121"/>
    </source>
</evidence>
<comment type="subcellular location">
    <subcellularLocation>
        <location evidence="1">Cell membrane</location>
        <topology evidence="1">Single-pass type I membrane protein</topology>
    </subcellularLocation>
</comment>
<evidence type="ECO:0000256" key="6">
    <source>
        <dbReference type="ARBA" id="ARBA00022989"/>
    </source>
</evidence>
<keyword evidence="9" id="KW-1015">Disulfide bond</keyword>
<dbReference type="PANTHER" id="PTHR31764:SF0">
    <property type="entry name" value="GENERATIVE CELL SPECIFIC-1_HAP2 DOMAIN-CONTAINING PROTEIN"/>
    <property type="match status" value="1"/>
</dbReference>
<evidence type="ECO:0000256" key="4">
    <source>
        <dbReference type="ARBA" id="ARBA00022692"/>
    </source>
</evidence>
<sequence length="633" mass="71140">MIKSRFKSCVLWIFLSIIILLYIKIDKIVILSQLIVSEQEMCTNGQCKKMLNGHLVIQNNQDVSLNFDSAIVNGRNAKETDPGSNGFKITIKKSPVLISYDLTYVSTLYHDFQEDIKLFSFSQVEGDPYRFCDHELRSCQKVRDEYLYGVPNLPPGQKNWTQESPIPPGSQGSCCWCPELYATLNKDAPFSRATLHCSWIQQRMWWNVYLSKSCPIWIPPWWTAFRIGGWNWQYSLTVELSWFSPTESSIKKLTSNEFDIIENECKKNNTNTNIDCSSLRHKNSGIQQSVHTLNSSSPSFYDPNFGASVQVISSGPPFGSANAKDLNGYLMLQPTYSPKGVPASLNIPPLRNGCGKSKNQTEEEVNDCLKPTLIIPPENVDLTGVACDKIGTSVHTWSSINGRFCYHPPGTCQRSQVANFYKKIIEDHSLGKISEYSVHSQNTGSPQLVLDSLDKHENDMNEEELEDEKNIKSRRFYLGYTFDSVFDTEIMFSVEASSVSWAATSSPGIITYIEPPPLEVCTAMSNYGCPLKVYVKNSGDIDSGYIVQIPYCTKHGIQTNEVDPIMAQSRRIKGGSVGIFTFIMNVSVLKGSDYKCVVVLYNSFSVQLDQNIFTFSTSSSTVSLKLIFDLVII</sequence>
<evidence type="ECO:0000256" key="11">
    <source>
        <dbReference type="SAM" id="Phobius"/>
    </source>
</evidence>
<keyword evidence="4 11" id="KW-0812">Transmembrane</keyword>
<dbReference type="GO" id="GO:0005886">
    <property type="term" value="C:plasma membrane"/>
    <property type="evidence" value="ECO:0007669"/>
    <property type="project" value="UniProtKB-SubCell"/>
</dbReference>
<feature type="domain" description="Generative cell specific-1/HAP2" evidence="12">
    <location>
        <begin position="45"/>
        <end position="619"/>
    </location>
</feature>
<evidence type="ECO:0000313" key="13">
    <source>
        <dbReference type="EMBL" id="KAK6590258.1"/>
    </source>
</evidence>
<evidence type="ECO:0000256" key="5">
    <source>
        <dbReference type="ARBA" id="ARBA00022729"/>
    </source>
</evidence>
<evidence type="ECO:0000256" key="8">
    <source>
        <dbReference type="ARBA" id="ARBA00023136"/>
    </source>
</evidence>
<accession>A0AAV9XZV8</accession>
<keyword evidence="10" id="KW-0278">Fertilization</keyword>
<dbReference type="PANTHER" id="PTHR31764">
    <property type="entry name" value="PROTEIN HAPLESS 2"/>
    <property type="match status" value="1"/>
</dbReference>
<dbReference type="EMBL" id="JAWDEY010000008">
    <property type="protein sequence ID" value="KAK6590258.1"/>
    <property type="molecule type" value="Genomic_DNA"/>
</dbReference>
<evidence type="ECO:0000313" key="14">
    <source>
        <dbReference type="Proteomes" id="UP001311799"/>
    </source>
</evidence>
<keyword evidence="6 11" id="KW-1133">Transmembrane helix</keyword>
<protein>
    <recommendedName>
        <fullName evidence="12">Generative cell specific-1/HAP2 domain-containing protein</fullName>
    </recommendedName>
</protein>
<evidence type="ECO:0000259" key="12">
    <source>
        <dbReference type="Pfam" id="PF10699"/>
    </source>
</evidence>
<keyword evidence="3" id="KW-1003">Cell membrane</keyword>
<evidence type="ECO:0000256" key="9">
    <source>
        <dbReference type="ARBA" id="ARBA00023157"/>
    </source>
</evidence>
<evidence type="ECO:0000256" key="10">
    <source>
        <dbReference type="ARBA" id="ARBA00023279"/>
    </source>
</evidence>
<dbReference type="GO" id="GO:0008289">
    <property type="term" value="F:lipid binding"/>
    <property type="evidence" value="ECO:0007669"/>
    <property type="project" value="UniProtKB-KW"/>
</dbReference>
<comment type="similarity">
    <text evidence="2">Belongs to the HAP2/GCS1 family.</text>
</comment>
<keyword evidence="7" id="KW-0446">Lipid-binding</keyword>
<evidence type="ECO:0000256" key="1">
    <source>
        <dbReference type="ARBA" id="ARBA00004251"/>
    </source>
</evidence>
<dbReference type="InterPro" id="IPR040326">
    <property type="entry name" value="HAP2/GCS1"/>
</dbReference>
<keyword evidence="14" id="KW-1185">Reference proteome</keyword>
<dbReference type="InterPro" id="IPR018928">
    <property type="entry name" value="HAP2/GCS1_dom"/>
</dbReference>
<keyword evidence="8 11" id="KW-0472">Membrane</keyword>
<feature type="transmembrane region" description="Helical" evidence="11">
    <location>
        <begin position="9"/>
        <end position="25"/>
    </location>
</feature>
<dbReference type="Proteomes" id="UP001311799">
    <property type="component" value="Unassembled WGS sequence"/>
</dbReference>
<dbReference type="Pfam" id="PF10699">
    <property type="entry name" value="HAP2-GCS1"/>
    <property type="match status" value="1"/>
</dbReference>
<evidence type="ECO:0000256" key="2">
    <source>
        <dbReference type="ARBA" id="ARBA00010929"/>
    </source>
</evidence>
<name>A0AAV9XZV8_9CRYT</name>
<proteinExistence type="inferred from homology"/>
<gene>
    <name evidence="13" type="ORF">RS030_172611</name>
</gene>